<sequence>MPEPLPRLTTRLMEWFGLSQTRLGQCLGLSRAMMWQVHTGHRSLPLPAALPQAALTLALTTTPANPAPEPPDADRLRAHQRACQLRAAQLAFELDAQVARAAWARRRLAALPILVAALAPAAAPRPAWLTHFEAEARAELQRSGTTTQALRRIQLAGLTAEAEAAGRLLAPGAPA</sequence>
<organism evidence="1 2">
    <name type="scientific">Hymenobacter rubripertinctus</name>
    <dbReference type="NCBI Taxonomy" id="2029981"/>
    <lineage>
        <taxon>Bacteria</taxon>
        <taxon>Pseudomonadati</taxon>
        <taxon>Bacteroidota</taxon>
        <taxon>Cytophagia</taxon>
        <taxon>Cytophagales</taxon>
        <taxon>Hymenobacteraceae</taxon>
        <taxon>Hymenobacter</taxon>
    </lineage>
</organism>
<accession>A0A418QX83</accession>
<dbReference type="OrthoDB" id="887246at2"/>
<comment type="caution">
    <text evidence="1">The sequence shown here is derived from an EMBL/GenBank/DDBJ whole genome shotgun (WGS) entry which is preliminary data.</text>
</comment>
<keyword evidence="2" id="KW-1185">Reference proteome</keyword>
<gene>
    <name evidence="1" type="ORF">D0T11_11335</name>
</gene>
<protein>
    <submittedName>
        <fullName evidence="1">Uncharacterized protein</fullName>
    </submittedName>
</protein>
<evidence type="ECO:0000313" key="1">
    <source>
        <dbReference type="EMBL" id="RIY09764.1"/>
    </source>
</evidence>
<dbReference type="RefSeq" id="WP_119655908.1">
    <property type="nucleotide sequence ID" value="NZ_JBHUOI010000010.1"/>
</dbReference>
<proteinExistence type="predicted"/>
<dbReference type="AlphaFoldDB" id="A0A418QX83"/>
<name>A0A418QX83_9BACT</name>
<evidence type="ECO:0000313" key="2">
    <source>
        <dbReference type="Proteomes" id="UP000284250"/>
    </source>
</evidence>
<reference evidence="1 2" key="1">
    <citation type="submission" date="2019-01" db="EMBL/GenBank/DDBJ databases">
        <title>Hymenobacter humicola sp. nov., isolated from soils in Antarctica.</title>
        <authorList>
            <person name="Sedlacek I."/>
            <person name="Holochova P."/>
            <person name="Kralova S."/>
            <person name="Pantucek R."/>
            <person name="Stankova E."/>
            <person name="Vrbovska V."/>
            <person name="Kristofova L."/>
            <person name="Svec P."/>
            <person name="Busse H.-J."/>
        </authorList>
    </citation>
    <scope>NUCLEOTIDE SEQUENCE [LARGE SCALE GENOMIC DNA]</scope>
    <source>
        <strain evidence="1 2">CCM 8852</strain>
    </source>
</reference>
<dbReference type="Proteomes" id="UP000284250">
    <property type="component" value="Unassembled WGS sequence"/>
</dbReference>
<dbReference type="EMBL" id="QYCN01000015">
    <property type="protein sequence ID" value="RIY09764.1"/>
    <property type="molecule type" value="Genomic_DNA"/>
</dbReference>